<dbReference type="Gene3D" id="1.10.101.10">
    <property type="entry name" value="PGBD-like superfamily/PGBD"/>
    <property type="match status" value="2"/>
</dbReference>
<keyword evidence="4" id="KW-1185">Reference proteome</keyword>
<evidence type="ECO:0000256" key="1">
    <source>
        <dbReference type="SAM" id="MobiDB-lite"/>
    </source>
</evidence>
<dbReference type="SUPFAM" id="SSF47090">
    <property type="entry name" value="PGBD-like"/>
    <property type="match status" value="2"/>
</dbReference>
<dbReference type="Proteomes" id="UP001215087">
    <property type="component" value="Unassembled WGS sequence"/>
</dbReference>
<proteinExistence type="predicted"/>
<protein>
    <submittedName>
        <fullName evidence="3">Peptidoglycan-binding protein</fullName>
    </submittedName>
</protein>
<evidence type="ECO:0000313" key="4">
    <source>
        <dbReference type="Proteomes" id="UP001215087"/>
    </source>
</evidence>
<dbReference type="InterPro" id="IPR002508">
    <property type="entry name" value="MurNAc-LAA_cat"/>
</dbReference>
<evidence type="ECO:0000259" key="2">
    <source>
        <dbReference type="SMART" id="SM00646"/>
    </source>
</evidence>
<dbReference type="Pfam" id="PF01520">
    <property type="entry name" value="Amidase_3"/>
    <property type="match status" value="1"/>
</dbReference>
<sequence length="336" mass="36172">MASIFLAVGHGVSTNGNWDSGCVDGNYTEAGLMQPIVGAAIEILRQYGVDVHTDYPENDMNISACVEYANNHGLDLYVSLHCDWNQAPSGTYPIVHPNSNSGYQLAQCINASVMLRMGIGTRGILKRDDWEVTDTDMTACIFETGSIRADINTLLNASAYGQAVAYGILDYLGIAYDGNAPAPSPEPTPTPDPQPSNDNPYGFTSIFSSSYYLSYGDGPDENIRQFQRDCNFCGYWGENGPLTEDALYGSESQYACECIQRFHGLTVDGEYGIKTDIALMTEIARIQEALKCHGYDVAIDGGAGPITIAALKDFQAKNGLEADGICGDLTRAALGI</sequence>
<dbReference type="SMART" id="SM00646">
    <property type="entry name" value="Ami_3"/>
    <property type="match status" value="1"/>
</dbReference>
<dbReference type="EMBL" id="JAQSVD010000003">
    <property type="protein sequence ID" value="MDE1470338.1"/>
    <property type="molecule type" value="Genomic_DNA"/>
</dbReference>
<comment type="caution">
    <text evidence="3">The sequence shown here is derived from an EMBL/GenBank/DDBJ whole genome shotgun (WGS) entry which is preliminary data.</text>
</comment>
<dbReference type="SUPFAM" id="SSF53187">
    <property type="entry name" value="Zn-dependent exopeptidases"/>
    <property type="match status" value="1"/>
</dbReference>
<dbReference type="RefSeq" id="WP_274702803.1">
    <property type="nucleotide sequence ID" value="NZ_JAQSVD010000003.1"/>
</dbReference>
<gene>
    <name evidence="3" type="ORF">PTZ04_08710</name>
</gene>
<name>A0ABT5UN53_EUBLI</name>
<dbReference type="InterPro" id="IPR036366">
    <property type="entry name" value="PGBDSf"/>
</dbReference>
<dbReference type="Gene3D" id="3.40.630.40">
    <property type="entry name" value="Zn-dependent exopeptidases"/>
    <property type="match status" value="1"/>
</dbReference>
<organism evidence="3 4">
    <name type="scientific">Eubacterium limosum</name>
    <dbReference type="NCBI Taxonomy" id="1736"/>
    <lineage>
        <taxon>Bacteria</taxon>
        <taxon>Bacillati</taxon>
        <taxon>Bacillota</taxon>
        <taxon>Clostridia</taxon>
        <taxon>Eubacteriales</taxon>
        <taxon>Eubacteriaceae</taxon>
        <taxon>Eubacterium</taxon>
    </lineage>
</organism>
<reference evidence="3 4" key="1">
    <citation type="submission" date="2023-02" db="EMBL/GenBank/DDBJ databases">
        <title>Comparative genome analysis of Eubacterium limosum species.</title>
        <authorList>
            <person name="Bak J.E."/>
        </authorList>
    </citation>
    <scope>NUCLEOTIDE SEQUENCE [LARGE SCALE GENOMIC DNA]</scope>
    <source>
        <strain evidence="3 4">KGMB01548</strain>
    </source>
</reference>
<dbReference type="Pfam" id="PF01471">
    <property type="entry name" value="PG_binding_1"/>
    <property type="match status" value="2"/>
</dbReference>
<dbReference type="InterPro" id="IPR002477">
    <property type="entry name" value="Peptidoglycan-bd-like"/>
</dbReference>
<feature type="compositionally biased region" description="Pro residues" evidence="1">
    <location>
        <begin position="182"/>
        <end position="194"/>
    </location>
</feature>
<dbReference type="CDD" id="cd02696">
    <property type="entry name" value="MurNAc-LAA"/>
    <property type="match status" value="1"/>
</dbReference>
<feature type="region of interest" description="Disordered" evidence="1">
    <location>
        <begin position="180"/>
        <end position="199"/>
    </location>
</feature>
<feature type="domain" description="MurNAc-LAA" evidence="2">
    <location>
        <begin position="66"/>
        <end position="175"/>
    </location>
</feature>
<evidence type="ECO:0000313" key="3">
    <source>
        <dbReference type="EMBL" id="MDE1470338.1"/>
    </source>
</evidence>
<accession>A0ABT5UN53</accession>
<dbReference type="InterPro" id="IPR036365">
    <property type="entry name" value="PGBD-like_sf"/>
</dbReference>